<keyword evidence="17 18" id="KW-0131">Cell cycle</keyword>
<evidence type="ECO:0000256" key="2">
    <source>
        <dbReference type="ARBA" id="ARBA00004496"/>
    </source>
</evidence>
<comment type="pathway">
    <text evidence="3 17 18">Cell wall biogenesis; peptidoglycan biosynthesis.</text>
</comment>
<dbReference type="Pfam" id="PF02875">
    <property type="entry name" value="Mur_ligase_C"/>
    <property type="match status" value="1"/>
</dbReference>
<evidence type="ECO:0000256" key="13">
    <source>
        <dbReference type="ARBA" id="ARBA00023316"/>
    </source>
</evidence>
<feature type="domain" description="Mur ligase C-terminal" evidence="19">
    <location>
        <begin position="313"/>
        <end position="427"/>
    </location>
</feature>
<keyword evidence="11 17" id="KW-0133">Cell shape</keyword>
<comment type="catalytic activity">
    <reaction evidence="16 17 18">
        <text>UDP-N-acetyl-alpha-D-muramoyl-L-alanine + D-glutamate + ATP = UDP-N-acetyl-alpha-D-muramoyl-L-alanyl-D-glutamate + ADP + phosphate + H(+)</text>
        <dbReference type="Rhea" id="RHEA:16429"/>
        <dbReference type="ChEBI" id="CHEBI:15378"/>
        <dbReference type="ChEBI" id="CHEBI:29986"/>
        <dbReference type="ChEBI" id="CHEBI:30616"/>
        <dbReference type="ChEBI" id="CHEBI:43474"/>
        <dbReference type="ChEBI" id="CHEBI:83898"/>
        <dbReference type="ChEBI" id="CHEBI:83900"/>
        <dbReference type="ChEBI" id="CHEBI:456216"/>
        <dbReference type="EC" id="6.3.2.9"/>
    </reaction>
</comment>
<keyword evidence="9 17" id="KW-0547">Nucleotide-binding</keyword>
<dbReference type="NCBIfam" id="TIGR01087">
    <property type="entry name" value="murD"/>
    <property type="match status" value="1"/>
</dbReference>
<evidence type="ECO:0000256" key="4">
    <source>
        <dbReference type="ARBA" id="ARBA00010416"/>
    </source>
</evidence>
<dbReference type="GO" id="GO:0051301">
    <property type="term" value="P:cell division"/>
    <property type="evidence" value="ECO:0007669"/>
    <property type="project" value="UniProtKB-KW"/>
</dbReference>
<evidence type="ECO:0000256" key="17">
    <source>
        <dbReference type="HAMAP-Rule" id="MF_00639"/>
    </source>
</evidence>
<evidence type="ECO:0000256" key="11">
    <source>
        <dbReference type="ARBA" id="ARBA00022960"/>
    </source>
</evidence>
<protein>
    <recommendedName>
        <fullName evidence="6 17">UDP-N-acetylmuramoylalanine--D-glutamate ligase</fullName>
        <ecNumber evidence="5 17">6.3.2.9</ecNumber>
    </recommendedName>
    <alternativeName>
        <fullName evidence="15 17">D-glutamic acid-adding enzyme</fullName>
    </alternativeName>
    <alternativeName>
        <fullName evidence="14 17">UDP-N-acetylmuramoyl-L-alanyl-D-glutamate synthetase</fullName>
    </alternativeName>
</protein>
<comment type="caution">
    <text evidence="21">The sequence shown here is derived from an EMBL/GenBank/DDBJ whole genome shotgun (WGS) entry which is preliminary data.</text>
</comment>
<evidence type="ECO:0000313" key="21">
    <source>
        <dbReference type="EMBL" id="GBF34457.1"/>
    </source>
</evidence>
<dbReference type="InterPro" id="IPR036565">
    <property type="entry name" value="Mur-like_cat_sf"/>
</dbReference>
<comment type="function">
    <text evidence="1 17 18">Cell wall formation. Catalyzes the addition of glutamate to the nucleotide precursor UDP-N-acetylmuramoyl-L-alanine (UMA).</text>
</comment>
<evidence type="ECO:0000259" key="20">
    <source>
        <dbReference type="Pfam" id="PF08245"/>
    </source>
</evidence>
<dbReference type="EMBL" id="BFAV01000141">
    <property type="protein sequence ID" value="GBF34457.1"/>
    <property type="molecule type" value="Genomic_DNA"/>
</dbReference>
<sequence>MEVKNKKVLVVGAGKTGLSTAGFLNRKGALVTLTDGKKREDFKGSPDGLEKAGVKLELGEYPQINRDDFDFLVISPGVPPTITPVRQAGCLGIPVLGELELAFGYAAAPMVAITGTNGKTTTTTLVGEMFRDAGYNTLVAGNIGIPLIDRVENYGSGDIIVAEVSSFQLETVRSFRPRVAALLNITPDHLDRHGDMEGYKKAKGLIFSNQGREDYTVLNYDDPLTRSMSAMTKGKVIFFSGRHILEEGVYVREGNIVISFSGREIEVLGKDKLQIPGGHNLENALAAVACACVLGVSPQSLARTLESFKGVEHRLEFVAEINGVKYINDSKGTNPDASIKAVEAYRQPLVLIAGGKNKGNDFSQFTRKAAETTRVMVVLGQCAGEMEKAAREAGIKNILRAGDFREAVILAHRAAGPGEVVLLSPACASWDMFNSYEERGNYFKEIVRRLAEGCADLAAPGPASSDG</sequence>
<evidence type="ECO:0000256" key="3">
    <source>
        <dbReference type="ARBA" id="ARBA00004752"/>
    </source>
</evidence>
<dbReference type="GO" id="GO:0005524">
    <property type="term" value="F:ATP binding"/>
    <property type="evidence" value="ECO:0007669"/>
    <property type="project" value="UniProtKB-UniRule"/>
</dbReference>
<keyword evidence="12 17" id="KW-0573">Peptidoglycan synthesis</keyword>
<keyword evidence="7 17" id="KW-0963">Cytoplasm</keyword>
<dbReference type="SUPFAM" id="SSF51984">
    <property type="entry name" value="MurCD N-terminal domain"/>
    <property type="match status" value="1"/>
</dbReference>
<dbReference type="GO" id="GO:0008360">
    <property type="term" value="P:regulation of cell shape"/>
    <property type="evidence" value="ECO:0007669"/>
    <property type="project" value="UniProtKB-KW"/>
</dbReference>
<name>A0A2L2XDN0_9FIRM</name>
<evidence type="ECO:0000256" key="9">
    <source>
        <dbReference type="ARBA" id="ARBA00022741"/>
    </source>
</evidence>
<keyword evidence="10 17" id="KW-0067">ATP-binding</keyword>
<dbReference type="SUPFAM" id="SSF53244">
    <property type="entry name" value="MurD-like peptide ligases, peptide-binding domain"/>
    <property type="match status" value="1"/>
</dbReference>
<evidence type="ECO:0000313" key="22">
    <source>
        <dbReference type="Proteomes" id="UP000239549"/>
    </source>
</evidence>
<keyword evidence="22" id="KW-1185">Reference proteome</keyword>
<evidence type="ECO:0000256" key="5">
    <source>
        <dbReference type="ARBA" id="ARBA00012212"/>
    </source>
</evidence>
<keyword evidence="13 17" id="KW-0961">Cell wall biogenesis/degradation</keyword>
<reference evidence="22" key="1">
    <citation type="submission" date="2018-02" db="EMBL/GenBank/DDBJ databases">
        <title>Genome sequence of Desulfocucumis palustris strain NAW-5.</title>
        <authorList>
            <person name="Watanabe M."/>
            <person name="Kojima H."/>
            <person name="Fukui M."/>
        </authorList>
    </citation>
    <scope>NUCLEOTIDE SEQUENCE [LARGE SCALE GENOMIC DNA]</scope>
    <source>
        <strain evidence="22">NAW-5</strain>
    </source>
</reference>
<dbReference type="Gene3D" id="3.40.1190.10">
    <property type="entry name" value="Mur-like, catalytic domain"/>
    <property type="match status" value="1"/>
</dbReference>
<dbReference type="UniPathway" id="UPA00219"/>
<comment type="similarity">
    <text evidence="4 17">Belongs to the MurCDEF family.</text>
</comment>
<dbReference type="Proteomes" id="UP000239549">
    <property type="component" value="Unassembled WGS sequence"/>
</dbReference>
<feature type="binding site" evidence="17">
    <location>
        <begin position="115"/>
        <end position="121"/>
    </location>
    <ligand>
        <name>ATP</name>
        <dbReference type="ChEBI" id="CHEBI:30616"/>
    </ligand>
</feature>
<evidence type="ECO:0000256" key="10">
    <source>
        <dbReference type="ARBA" id="ARBA00022840"/>
    </source>
</evidence>
<dbReference type="GO" id="GO:0005737">
    <property type="term" value="C:cytoplasm"/>
    <property type="evidence" value="ECO:0007669"/>
    <property type="project" value="UniProtKB-SubCell"/>
</dbReference>
<dbReference type="EC" id="6.3.2.9" evidence="5 17"/>
<dbReference type="HAMAP" id="MF_00639">
    <property type="entry name" value="MurD"/>
    <property type="match status" value="1"/>
</dbReference>
<evidence type="ECO:0000256" key="7">
    <source>
        <dbReference type="ARBA" id="ARBA00022490"/>
    </source>
</evidence>
<dbReference type="GO" id="GO:0008764">
    <property type="term" value="F:UDP-N-acetylmuramoylalanine-D-glutamate ligase activity"/>
    <property type="evidence" value="ECO:0007669"/>
    <property type="project" value="UniProtKB-UniRule"/>
</dbReference>
<evidence type="ECO:0000256" key="18">
    <source>
        <dbReference type="RuleBase" id="RU003664"/>
    </source>
</evidence>
<dbReference type="RefSeq" id="WP_104372713.1">
    <property type="nucleotide sequence ID" value="NZ_BFAV01000141.1"/>
</dbReference>
<evidence type="ECO:0000256" key="12">
    <source>
        <dbReference type="ARBA" id="ARBA00022984"/>
    </source>
</evidence>
<evidence type="ECO:0000256" key="1">
    <source>
        <dbReference type="ARBA" id="ARBA00002734"/>
    </source>
</evidence>
<evidence type="ECO:0000256" key="14">
    <source>
        <dbReference type="ARBA" id="ARBA00030398"/>
    </source>
</evidence>
<dbReference type="InterPro" id="IPR036615">
    <property type="entry name" value="Mur_ligase_C_dom_sf"/>
</dbReference>
<evidence type="ECO:0000259" key="19">
    <source>
        <dbReference type="Pfam" id="PF02875"/>
    </source>
</evidence>
<evidence type="ECO:0000256" key="8">
    <source>
        <dbReference type="ARBA" id="ARBA00022598"/>
    </source>
</evidence>
<accession>A0A2L2XDN0</accession>
<gene>
    <name evidence="17" type="primary">murD</name>
    <name evidence="21" type="ORF">DCCM_3575</name>
</gene>
<evidence type="ECO:0000256" key="15">
    <source>
        <dbReference type="ARBA" id="ARBA00032324"/>
    </source>
</evidence>
<organism evidence="21 22">
    <name type="scientific">Desulfocucumis palustris</name>
    <dbReference type="NCBI Taxonomy" id="1898651"/>
    <lineage>
        <taxon>Bacteria</taxon>
        <taxon>Bacillati</taxon>
        <taxon>Bacillota</taxon>
        <taxon>Clostridia</taxon>
        <taxon>Eubacteriales</taxon>
        <taxon>Desulfocucumaceae</taxon>
        <taxon>Desulfocucumis</taxon>
    </lineage>
</organism>
<dbReference type="OrthoDB" id="9809796at2"/>
<dbReference type="AlphaFoldDB" id="A0A2L2XDN0"/>
<dbReference type="InterPro" id="IPR005762">
    <property type="entry name" value="MurD"/>
</dbReference>
<dbReference type="Gene3D" id="3.90.190.20">
    <property type="entry name" value="Mur ligase, C-terminal domain"/>
    <property type="match status" value="1"/>
</dbReference>
<proteinExistence type="inferred from homology"/>
<dbReference type="InterPro" id="IPR004101">
    <property type="entry name" value="Mur_ligase_C"/>
</dbReference>
<dbReference type="Gene3D" id="3.40.50.720">
    <property type="entry name" value="NAD(P)-binding Rossmann-like Domain"/>
    <property type="match status" value="1"/>
</dbReference>
<dbReference type="GO" id="GO:0071555">
    <property type="term" value="P:cell wall organization"/>
    <property type="evidence" value="ECO:0007669"/>
    <property type="project" value="UniProtKB-KW"/>
</dbReference>
<dbReference type="PANTHER" id="PTHR43692:SF1">
    <property type="entry name" value="UDP-N-ACETYLMURAMOYLALANINE--D-GLUTAMATE LIGASE"/>
    <property type="match status" value="1"/>
</dbReference>
<keyword evidence="8 17" id="KW-0436">Ligase</keyword>
<dbReference type="Pfam" id="PF08245">
    <property type="entry name" value="Mur_ligase_M"/>
    <property type="match status" value="1"/>
</dbReference>
<evidence type="ECO:0000256" key="16">
    <source>
        <dbReference type="ARBA" id="ARBA00047632"/>
    </source>
</evidence>
<feature type="domain" description="Mur ligase central" evidence="20">
    <location>
        <begin position="113"/>
        <end position="291"/>
    </location>
</feature>
<dbReference type="InterPro" id="IPR013221">
    <property type="entry name" value="Mur_ligase_cen"/>
</dbReference>
<dbReference type="SUPFAM" id="SSF53623">
    <property type="entry name" value="MurD-like peptide ligases, catalytic domain"/>
    <property type="match status" value="1"/>
</dbReference>
<evidence type="ECO:0000256" key="6">
    <source>
        <dbReference type="ARBA" id="ARBA00015655"/>
    </source>
</evidence>
<comment type="subcellular location">
    <subcellularLocation>
        <location evidence="2 17 18">Cytoplasm</location>
    </subcellularLocation>
</comment>
<keyword evidence="17 18" id="KW-0132">Cell division</keyword>
<dbReference type="PANTHER" id="PTHR43692">
    <property type="entry name" value="UDP-N-ACETYLMURAMOYLALANINE--D-GLUTAMATE LIGASE"/>
    <property type="match status" value="1"/>
</dbReference>
<dbReference type="Pfam" id="PF21799">
    <property type="entry name" value="MurD-like_N"/>
    <property type="match status" value="1"/>
</dbReference>
<dbReference type="GO" id="GO:0009252">
    <property type="term" value="P:peptidoglycan biosynthetic process"/>
    <property type="evidence" value="ECO:0007669"/>
    <property type="project" value="UniProtKB-UniRule"/>
</dbReference>